<proteinExistence type="predicted"/>
<name>A0A8S5MLJ2_9CAUD</name>
<protein>
    <submittedName>
        <fullName evidence="2">PD-(D/E)XK nuclease superfamily protein</fullName>
    </submittedName>
</protein>
<dbReference type="Gene3D" id="3.90.320.10">
    <property type="match status" value="1"/>
</dbReference>
<dbReference type="Pfam" id="PF12705">
    <property type="entry name" value="PDDEXK_1"/>
    <property type="match status" value="1"/>
</dbReference>
<accession>A0A8S5MLJ2</accession>
<sequence length="221" mass="24772">MIPPISPTALQTFVLCPRQYQAKYITKEVKFEPSKHAEFGDLLHKSIEMYLKKGTPLPALLAPLQPALDKIRSKPVFLHGAEVKLAVDKEGRNCDWFDKAAYQRCIVDAIVSDVEGKHIVCIDWKTGKHRPAPIQHDIIKRCVSASFRQAFSVTTLFIYLFSGSADRQRHTPGDALPALDRHMNDLQAAYAAKKFDPTPNGLCKNWCDVVACPHNGKYKGT</sequence>
<organism evidence="2">
    <name type="scientific">Podoviridae sp. ctlpi2</name>
    <dbReference type="NCBI Taxonomy" id="2826574"/>
    <lineage>
        <taxon>Viruses</taxon>
        <taxon>Duplodnaviria</taxon>
        <taxon>Heunggongvirae</taxon>
        <taxon>Uroviricota</taxon>
        <taxon>Caudoviricetes</taxon>
    </lineage>
</organism>
<dbReference type="EMBL" id="BK014928">
    <property type="protein sequence ID" value="DAD83096.1"/>
    <property type="molecule type" value="Genomic_DNA"/>
</dbReference>
<reference evidence="2" key="1">
    <citation type="journal article" date="2021" name="Proc. Natl. Acad. Sci. U.S.A.">
        <title>A Catalog of Tens of Thousands of Viruses from Human Metagenomes Reveals Hidden Associations with Chronic Diseases.</title>
        <authorList>
            <person name="Tisza M.J."/>
            <person name="Buck C.B."/>
        </authorList>
    </citation>
    <scope>NUCLEOTIDE SEQUENCE</scope>
    <source>
        <strain evidence="2">Ctlpi2</strain>
    </source>
</reference>
<dbReference type="InterPro" id="IPR011604">
    <property type="entry name" value="PDDEXK-like_dom_sf"/>
</dbReference>
<evidence type="ECO:0000259" key="1">
    <source>
        <dbReference type="Pfam" id="PF12705"/>
    </source>
</evidence>
<dbReference type="InterPro" id="IPR038726">
    <property type="entry name" value="PDDEXK_AddAB-type"/>
</dbReference>
<feature type="domain" description="PD-(D/E)XK endonuclease-like" evidence="1">
    <location>
        <begin position="5"/>
        <end position="210"/>
    </location>
</feature>
<evidence type="ECO:0000313" key="2">
    <source>
        <dbReference type="EMBL" id="DAD83096.1"/>
    </source>
</evidence>